<reference evidence="2 3" key="1">
    <citation type="journal article" date="2023" name="Virus Evol.">
        <title>Computational host range prediction-The good, the bad, and the ugly.</title>
        <authorList>
            <person name="Howell A.A."/>
            <person name="Versoza C.J."/>
            <person name="Pfeifer S.P."/>
        </authorList>
    </citation>
    <scope>NUCLEOTIDE SEQUENCE [LARGE SCALE GENOMIC DNA]</scope>
    <source>
        <strain evidence="2 3">1610/1b</strain>
    </source>
</reference>
<accession>A0ABZ2U1Q3</accession>
<dbReference type="Pfam" id="PF12802">
    <property type="entry name" value="MarR_2"/>
    <property type="match status" value="1"/>
</dbReference>
<gene>
    <name evidence="2" type="ORF">RVF87_19880</name>
</gene>
<dbReference type="SMART" id="SM00347">
    <property type="entry name" value="HTH_MARR"/>
    <property type="match status" value="1"/>
</dbReference>
<dbReference type="InterPro" id="IPR000835">
    <property type="entry name" value="HTH_MarR-typ"/>
</dbReference>
<dbReference type="InterPro" id="IPR036388">
    <property type="entry name" value="WH-like_DNA-bd_sf"/>
</dbReference>
<dbReference type="EMBL" id="CP136137">
    <property type="protein sequence ID" value="WYY07231.1"/>
    <property type="molecule type" value="Genomic_DNA"/>
</dbReference>
<dbReference type="PROSITE" id="PS50995">
    <property type="entry name" value="HTH_MARR_2"/>
    <property type="match status" value="1"/>
</dbReference>
<dbReference type="Gene3D" id="1.10.10.10">
    <property type="entry name" value="Winged helix-like DNA-binding domain superfamily/Winged helix DNA-binding domain"/>
    <property type="match status" value="1"/>
</dbReference>
<dbReference type="Proteomes" id="UP001479933">
    <property type="component" value="Chromosome"/>
</dbReference>
<evidence type="ECO:0000259" key="1">
    <source>
        <dbReference type="PROSITE" id="PS50995"/>
    </source>
</evidence>
<dbReference type="PANTHER" id="PTHR39515">
    <property type="entry name" value="CONSERVED PROTEIN"/>
    <property type="match status" value="1"/>
</dbReference>
<protein>
    <submittedName>
        <fullName evidence="2">MarR family transcriptional regulator</fullName>
    </submittedName>
</protein>
<feature type="domain" description="HTH marR-type" evidence="1">
    <location>
        <begin position="1"/>
        <end position="138"/>
    </location>
</feature>
<dbReference type="PANTHER" id="PTHR39515:SF2">
    <property type="entry name" value="HTH-TYPE TRANSCRIPTIONAL REGULATOR RV0880"/>
    <property type="match status" value="1"/>
</dbReference>
<name>A0ABZ2U1Q3_9ACTN</name>
<dbReference type="InterPro" id="IPR036390">
    <property type="entry name" value="WH_DNA-bd_sf"/>
</dbReference>
<evidence type="ECO:0000313" key="2">
    <source>
        <dbReference type="EMBL" id="WYY07231.1"/>
    </source>
</evidence>
<keyword evidence="3" id="KW-1185">Reference proteome</keyword>
<evidence type="ECO:0000313" key="3">
    <source>
        <dbReference type="Proteomes" id="UP001479933"/>
    </source>
</evidence>
<dbReference type="RefSeq" id="WP_066167907.1">
    <property type="nucleotide sequence ID" value="NZ_CP136137.1"/>
</dbReference>
<proteinExistence type="predicted"/>
<dbReference type="InterPro" id="IPR052526">
    <property type="entry name" value="HTH-type_Bedaq_tolerance"/>
</dbReference>
<sequence>MPRSLPTSLLMSIAGRHAETRIVEAVRAAGFEDLTIAQARLMAGIQDGGSRISTLAERAQITKQTATVLVDRLEAAGYVMRASDPSDGRVRLVRFTEQALAMIPAARAEEARIEREWAAHLGDRDFAALTKALERLRALVDPEDPRLHSVT</sequence>
<organism evidence="2 3">
    <name type="scientific">Gordonia hydrophobica</name>
    <dbReference type="NCBI Taxonomy" id="40516"/>
    <lineage>
        <taxon>Bacteria</taxon>
        <taxon>Bacillati</taxon>
        <taxon>Actinomycetota</taxon>
        <taxon>Actinomycetes</taxon>
        <taxon>Mycobacteriales</taxon>
        <taxon>Gordoniaceae</taxon>
        <taxon>Gordonia</taxon>
    </lineage>
</organism>
<dbReference type="SUPFAM" id="SSF46785">
    <property type="entry name" value="Winged helix' DNA-binding domain"/>
    <property type="match status" value="1"/>
</dbReference>